<dbReference type="HOGENOM" id="CLU_000445_92_1_9"/>
<feature type="domain" description="HD" evidence="1">
    <location>
        <begin position="138"/>
        <end position="260"/>
    </location>
</feature>
<dbReference type="NCBIfam" id="TIGR00277">
    <property type="entry name" value="HDIG"/>
    <property type="match status" value="1"/>
</dbReference>
<dbReference type="OrthoDB" id="9759601at2"/>
<dbReference type="PANTHER" id="PTHR43155">
    <property type="entry name" value="CYCLIC DI-GMP PHOSPHODIESTERASE PA4108-RELATED"/>
    <property type="match status" value="1"/>
</dbReference>
<keyword evidence="4" id="KW-1185">Reference proteome</keyword>
<reference evidence="4" key="2">
    <citation type="submission" date="2015-03" db="EMBL/GenBank/DDBJ databases">
        <title>Genome sequence of Paenibacillus beijingensis strain DSM 24997T.</title>
        <authorList>
            <person name="Kwak Y."/>
            <person name="Shin J.-H."/>
        </authorList>
    </citation>
    <scope>NUCLEOTIDE SEQUENCE [LARGE SCALE GENOMIC DNA]</scope>
    <source>
        <strain evidence="4">DSM 24997</strain>
    </source>
</reference>
<dbReference type="PATRIC" id="fig|1126833.4.peg.3757"/>
<reference evidence="3 4" key="1">
    <citation type="journal article" date="2015" name="J. Biotechnol.">
        <title>Complete genome sequence of Paenibacillus beijingensis 7188(T) (=DSM 24997(T)), a novel rhizobacterium from jujube garden soil.</title>
        <authorList>
            <person name="Kwak Y."/>
            <person name="Shin J.H."/>
        </authorList>
    </citation>
    <scope>NUCLEOTIDE SEQUENCE [LARGE SCALE GENOMIC DNA]</scope>
    <source>
        <strain evidence="3 4">DSM 24997</strain>
    </source>
</reference>
<dbReference type="InterPro" id="IPR037522">
    <property type="entry name" value="HD_GYP_dom"/>
</dbReference>
<keyword evidence="3" id="KW-0378">Hydrolase</keyword>
<sequence length="353" mass="40319">MRVHVTELKEGDRLASDAFNDFSLHVMAKGTVLRTYDITKLTQHRIDYVDIEERQDSAPASTIRTIESSISPKWISSVQPLYKSVVNGCESLFRQAVEEGRIEEFDVNAMFQPFVGSFQSERDVVSMLLLLNSEDDYTYQHSVQVGMLAYYLSSWLGYPDRESVRIGKAGFLHDIGKCRVSKEVLNKPDKLSKEEFAEIKRHPLYGEEIILASFEDPLLSVAALQHHERMDGSGYPHGLVGDEIEPVSRIVAVADVYSAMISTRVYQKKRDLLFVLKELYRMSATQLDPHTVQTFIKHMIPNFIGKRVEMSSGDTGLIVMTHPTEFFRPLVKLDERFVDLTLEPELDITQVYM</sequence>
<dbReference type="SUPFAM" id="SSF109604">
    <property type="entry name" value="HD-domain/PDEase-like"/>
    <property type="match status" value="1"/>
</dbReference>
<name>A0A0D5NL18_9BACL</name>
<dbReference type="InterPro" id="IPR006674">
    <property type="entry name" value="HD_domain"/>
</dbReference>
<evidence type="ECO:0000259" key="2">
    <source>
        <dbReference type="PROSITE" id="PS51832"/>
    </source>
</evidence>
<gene>
    <name evidence="3" type="ORF">VN24_17130</name>
</gene>
<dbReference type="GO" id="GO:0016787">
    <property type="term" value="F:hydrolase activity"/>
    <property type="evidence" value="ECO:0007669"/>
    <property type="project" value="UniProtKB-KW"/>
</dbReference>
<evidence type="ECO:0000259" key="1">
    <source>
        <dbReference type="PROSITE" id="PS51831"/>
    </source>
</evidence>
<evidence type="ECO:0000313" key="3">
    <source>
        <dbReference type="EMBL" id="AJY75961.1"/>
    </source>
</evidence>
<dbReference type="CDD" id="cd00077">
    <property type="entry name" value="HDc"/>
    <property type="match status" value="1"/>
</dbReference>
<dbReference type="SMART" id="SM00471">
    <property type="entry name" value="HDc"/>
    <property type="match status" value="1"/>
</dbReference>
<dbReference type="PANTHER" id="PTHR43155:SF2">
    <property type="entry name" value="CYCLIC DI-GMP PHOSPHODIESTERASE PA4108"/>
    <property type="match status" value="1"/>
</dbReference>
<dbReference type="STRING" id="1126833.VN24_17130"/>
<dbReference type="Gene3D" id="1.10.3210.10">
    <property type="entry name" value="Hypothetical protein af1432"/>
    <property type="match status" value="1"/>
</dbReference>
<dbReference type="InterPro" id="IPR006675">
    <property type="entry name" value="HDIG_dom"/>
</dbReference>
<proteinExistence type="predicted"/>
<dbReference type="PROSITE" id="PS51831">
    <property type="entry name" value="HD"/>
    <property type="match status" value="1"/>
</dbReference>
<accession>A0A0D5NL18</accession>
<dbReference type="InterPro" id="IPR003607">
    <property type="entry name" value="HD/PDEase_dom"/>
</dbReference>
<dbReference type="Proteomes" id="UP000032633">
    <property type="component" value="Chromosome"/>
</dbReference>
<feature type="domain" description="HD-GYP" evidence="2">
    <location>
        <begin position="116"/>
        <end position="311"/>
    </location>
</feature>
<dbReference type="EMBL" id="CP011058">
    <property type="protein sequence ID" value="AJY75961.1"/>
    <property type="molecule type" value="Genomic_DNA"/>
</dbReference>
<dbReference type="Pfam" id="PF13487">
    <property type="entry name" value="HD_5"/>
    <property type="match status" value="1"/>
</dbReference>
<dbReference type="RefSeq" id="WP_045671389.1">
    <property type="nucleotide sequence ID" value="NZ_CP011058.1"/>
</dbReference>
<dbReference type="AlphaFoldDB" id="A0A0D5NL18"/>
<dbReference type="KEGG" id="pbj:VN24_17130"/>
<organism evidence="3 4">
    <name type="scientific">Paenibacillus beijingensis</name>
    <dbReference type="NCBI Taxonomy" id="1126833"/>
    <lineage>
        <taxon>Bacteria</taxon>
        <taxon>Bacillati</taxon>
        <taxon>Bacillota</taxon>
        <taxon>Bacilli</taxon>
        <taxon>Bacillales</taxon>
        <taxon>Paenibacillaceae</taxon>
        <taxon>Paenibacillus</taxon>
    </lineage>
</organism>
<evidence type="ECO:0000313" key="4">
    <source>
        <dbReference type="Proteomes" id="UP000032633"/>
    </source>
</evidence>
<dbReference type="PROSITE" id="PS51832">
    <property type="entry name" value="HD_GYP"/>
    <property type="match status" value="1"/>
</dbReference>
<protein>
    <submittedName>
        <fullName evidence="3">HD family phosphohydrolase</fullName>
    </submittedName>
</protein>